<accession>A0A2P7S855</accession>
<proteinExistence type="predicted"/>
<gene>
    <name evidence="1" type="ORF">C7I85_19515</name>
</gene>
<protein>
    <submittedName>
        <fullName evidence="1">Uncharacterized protein</fullName>
    </submittedName>
</protein>
<sequence length="103" mass="10994">MTGDIQFDDFSITFANGKTLEFAELIADHFIVGGKTVPASVYSVSKPADPVLENGNRLCGSGKVSYVAAWNTGDDLTALAVFTGDEAPASDEEMCASYTYENR</sequence>
<dbReference type="EMBL" id="PXYL01000010">
    <property type="protein sequence ID" value="PSJ58647.1"/>
    <property type="molecule type" value="Genomic_DNA"/>
</dbReference>
<name>A0A2P7S855_9HYPH</name>
<keyword evidence="2" id="KW-1185">Reference proteome</keyword>
<comment type="caution">
    <text evidence="1">The sequence shown here is derived from an EMBL/GenBank/DDBJ whole genome shotgun (WGS) entry which is preliminary data.</text>
</comment>
<dbReference type="AlphaFoldDB" id="A0A2P7S855"/>
<dbReference type="Proteomes" id="UP000240653">
    <property type="component" value="Unassembled WGS sequence"/>
</dbReference>
<evidence type="ECO:0000313" key="2">
    <source>
        <dbReference type="Proteomes" id="UP000240653"/>
    </source>
</evidence>
<dbReference type="OrthoDB" id="8087244at2"/>
<reference evidence="1 2" key="1">
    <citation type="submission" date="2018-03" db="EMBL/GenBank/DDBJ databases">
        <title>The draft genome of Mesorhizobium soli JCM 19897.</title>
        <authorList>
            <person name="Li L."/>
            <person name="Liu L."/>
            <person name="Liang L."/>
            <person name="Wang T."/>
            <person name="Zhang X."/>
        </authorList>
    </citation>
    <scope>NUCLEOTIDE SEQUENCE [LARGE SCALE GENOMIC DNA]</scope>
    <source>
        <strain evidence="1 2">JCM 19897</strain>
    </source>
</reference>
<organism evidence="1 2">
    <name type="scientific">Pseudaminobacter soli</name>
    <name type="common">ex Li et al. 2025</name>
    <dbReference type="NCBI Taxonomy" id="1295366"/>
    <lineage>
        <taxon>Bacteria</taxon>
        <taxon>Pseudomonadati</taxon>
        <taxon>Pseudomonadota</taxon>
        <taxon>Alphaproteobacteria</taxon>
        <taxon>Hyphomicrobiales</taxon>
        <taxon>Phyllobacteriaceae</taxon>
        <taxon>Pseudaminobacter</taxon>
    </lineage>
</organism>
<evidence type="ECO:0000313" key="1">
    <source>
        <dbReference type="EMBL" id="PSJ58647.1"/>
    </source>
</evidence>